<dbReference type="EMBL" id="LIST01000012">
    <property type="protein sequence ID" value="KOX93245.1"/>
    <property type="molecule type" value="Genomic_DNA"/>
</dbReference>
<protein>
    <submittedName>
        <fullName evidence="2">Uncharacterized protein</fullName>
    </submittedName>
</protein>
<evidence type="ECO:0000313" key="3">
    <source>
        <dbReference type="Proteomes" id="UP000037747"/>
    </source>
</evidence>
<keyword evidence="3" id="KW-1185">Reference proteome</keyword>
<keyword evidence="1" id="KW-0175">Coiled coil</keyword>
<proteinExistence type="predicted"/>
<evidence type="ECO:0000313" key="2">
    <source>
        <dbReference type="EMBL" id="KOX93245.1"/>
    </source>
</evidence>
<dbReference type="Proteomes" id="UP000037747">
    <property type="component" value="Unassembled WGS sequence"/>
</dbReference>
<dbReference type="AlphaFoldDB" id="A0A0M9ALH9"/>
<gene>
    <name evidence="2" type="ORF">AMR74_16510</name>
</gene>
<dbReference type="PATRIC" id="fig|1705389.3.peg.2897"/>
<feature type="coiled-coil region" evidence="1">
    <location>
        <begin position="79"/>
        <end position="240"/>
    </location>
</feature>
<sequence>MELEERGAVGTTGLAAAAVGDVEDGALRRVRYRMDKHLISGGLAYEVDSKGDERIFELTPLGKQFLDEHRDAVESVGVVRELAADAETAAEQAERAAERVDGMLSRIQSVEGTAGAASREISNLKDEIGELQETVRDVKSNVSSVEYKVKSIKSDSKSARSMSLDAVKRSEEVEEEMDELRSEISEARDELTERIADLEERHQKFTEETVKRVRDEQEFADDLELRIAVLEGRVDDVEAATEASLKLPWRS</sequence>
<dbReference type="SUPFAM" id="SSF57997">
    <property type="entry name" value="Tropomyosin"/>
    <property type="match status" value="1"/>
</dbReference>
<accession>A0A0M9ALH9</accession>
<name>A0A0M9ALH9_9EURY</name>
<comment type="caution">
    <text evidence="2">The sequence shown here is derived from an EMBL/GenBank/DDBJ whole genome shotgun (WGS) entry which is preliminary data.</text>
</comment>
<dbReference type="Gene3D" id="1.10.287.1490">
    <property type="match status" value="1"/>
</dbReference>
<reference evidence="2 3" key="1">
    <citation type="submission" date="2015-08" db="EMBL/GenBank/DDBJ databases">
        <title>Genomes of Isolates from Cabo Rojo, PR.</title>
        <authorList>
            <person name="Sanchez-Nieves R.L."/>
            <person name="Montalvo-Rodriguez R."/>
        </authorList>
    </citation>
    <scope>NUCLEOTIDE SEQUENCE [LARGE SCALE GENOMIC DNA]</scope>
    <source>
        <strain evidence="2 3">5</strain>
    </source>
</reference>
<evidence type="ECO:0000256" key="1">
    <source>
        <dbReference type="SAM" id="Coils"/>
    </source>
</evidence>
<organism evidence="2 3">
    <name type="scientific">Halorubrum tropicale</name>
    <dbReference type="NCBI Taxonomy" id="1765655"/>
    <lineage>
        <taxon>Archaea</taxon>
        <taxon>Methanobacteriati</taxon>
        <taxon>Methanobacteriota</taxon>
        <taxon>Stenosarchaea group</taxon>
        <taxon>Halobacteria</taxon>
        <taxon>Halobacteriales</taxon>
        <taxon>Haloferacaceae</taxon>
        <taxon>Halorubrum</taxon>
    </lineage>
</organism>